<protein>
    <submittedName>
        <fullName evidence="2">Uncharacterized protein</fullName>
    </submittedName>
</protein>
<organism evidence="2 3">
    <name type="scientific">Okeania hirsuta</name>
    <dbReference type="NCBI Taxonomy" id="1458930"/>
    <lineage>
        <taxon>Bacteria</taxon>
        <taxon>Bacillati</taxon>
        <taxon>Cyanobacteriota</taxon>
        <taxon>Cyanophyceae</taxon>
        <taxon>Oscillatoriophycideae</taxon>
        <taxon>Oscillatoriales</taxon>
        <taxon>Microcoleaceae</taxon>
        <taxon>Okeania</taxon>
    </lineage>
</organism>
<keyword evidence="1" id="KW-1133">Transmembrane helix</keyword>
<feature type="transmembrane region" description="Helical" evidence="1">
    <location>
        <begin position="190"/>
        <end position="215"/>
    </location>
</feature>
<dbReference type="RefSeq" id="WP_124155460.1">
    <property type="nucleotide sequence ID" value="NZ_CAWOLW010000161.1"/>
</dbReference>
<dbReference type="OrthoDB" id="458286at2"/>
<dbReference type="AlphaFoldDB" id="A0A3N6PJZ6"/>
<keyword evidence="1" id="KW-0812">Transmembrane</keyword>
<feature type="transmembrane region" description="Helical" evidence="1">
    <location>
        <begin position="440"/>
        <end position="463"/>
    </location>
</feature>
<feature type="transmembrane region" description="Helical" evidence="1">
    <location>
        <begin position="89"/>
        <end position="110"/>
    </location>
</feature>
<dbReference type="Proteomes" id="UP000269154">
    <property type="component" value="Unassembled WGS sequence"/>
</dbReference>
<feature type="transmembrane region" description="Helical" evidence="1">
    <location>
        <begin position="378"/>
        <end position="399"/>
    </location>
</feature>
<evidence type="ECO:0000313" key="2">
    <source>
        <dbReference type="EMBL" id="RQH27555.1"/>
    </source>
</evidence>
<comment type="caution">
    <text evidence="2">The sequence shown here is derived from an EMBL/GenBank/DDBJ whole genome shotgun (WGS) entry which is preliminary data.</text>
</comment>
<evidence type="ECO:0000313" key="3">
    <source>
        <dbReference type="Proteomes" id="UP000269154"/>
    </source>
</evidence>
<proteinExistence type="predicted"/>
<feature type="transmembrane region" description="Helical" evidence="1">
    <location>
        <begin position="235"/>
        <end position="263"/>
    </location>
</feature>
<dbReference type="EMBL" id="RCBY01000243">
    <property type="protein sequence ID" value="RQH27555.1"/>
    <property type="molecule type" value="Genomic_DNA"/>
</dbReference>
<feature type="transmembrane region" description="Helical" evidence="1">
    <location>
        <begin position="284"/>
        <end position="303"/>
    </location>
</feature>
<feature type="transmembrane region" description="Helical" evidence="1">
    <location>
        <begin position="411"/>
        <end position="433"/>
    </location>
</feature>
<reference evidence="2 3" key="1">
    <citation type="journal article" date="2018" name="ACS Chem. Biol.">
        <title>Ketoreductase domain dysfunction expands chemodiversity: malyngamide biosynthesis in the cyanobacterium Okeania hirsuta.</title>
        <authorList>
            <person name="Moss N.A."/>
            <person name="Leao T."/>
            <person name="Rankin M."/>
            <person name="McCullough T.M."/>
            <person name="Qu P."/>
            <person name="Korobeynikov A."/>
            <person name="Smith J.L."/>
            <person name="Gerwick L."/>
            <person name="Gerwick W.H."/>
        </authorList>
    </citation>
    <scope>NUCLEOTIDE SEQUENCE [LARGE SCALE GENOMIC DNA]</scope>
    <source>
        <strain evidence="2 3">PAB10Feb10-1</strain>
    </source>
</reference>
<feature type="transmembrane region" description="Helical" evidence="1">
    <location>
        <begin position="28"/>
        <end position="48"/>
    </location>
</feature>
<feature type="transmembrane region" description="Helical" evidence="1">
    <location>
        <begin position="487"/>
        <end position="510"/>
    </location>
</feature>
<name>A0A3N6PJZ6_9CYAN</name>
<evidence type="ECO:0000256" key="1">
    <source>
        <dbReference type="SAM" id="Phobius"/>
    </source>
</evidence>
<gene>
    <name evidence="2" type="ORF">D5R40_27135</name>
</gene>
<sequence>MLSKPFVNLFNWNPQLFREIKGRLKTRNVVIAISLSLLCQFIVMTYYLRRLPQEYGRYVTSDSQYCVEVGKYCTDIEWSSWWLDIFNNLSLILLPLMLIGGVYMLVGDLAKEQRLGTLNFIRLSPKSSQKILLGKLLGVPILIYLAVVIFLPLHLWANISSGLSLSWFFVFYGVLIIVCCFFYNTSLLFAFLVGCQAWLAAAITGIFFYLLIAAIDEGYSDEINALIGTHERNVLLIRIGVIITLRIGHMIISALILGSYWSWQAVNRRYRNPNATAINKKQSYCLMGCFQVYLMLCFLLHNIDYKSTDVLQESLALFCTLNLLWFLLVIAMLSPQRQSVEDWARYRHEQVNNDQTAIVKGLSISLKQDLIWSEKSPALVAIGINLVITAVIWIAWILFWQQNNTIKLSAILILILSFSLILIYAAVAQFILLTKVKKPTIWATGIVSGFIFLQPLALTLMSINPDIYPDLWLFSAFPSFALNNSLAITPILIAIIGQWTVLISVTLLLIRKIKKLGASDYQKLLIGQKD</sequence>
<keyword evidence="3" id="KW-1185">Reference proteome</keyword>
<feature type="transmembrane region" description="Helical" evidence="1">
    <location>
        <begin position="131"/>
        <end position="153"/>
    </location>
</feature>
<keyword evidence="1" id="KW-0472">Membrane</keyword>
<feature type="transmembrane region" description="Helical" evidence="1">
    <location>
        <begin position="315"/>
        <end position="333"/>
    </location>
</feature>
<feature type="transmembrane region" description="Helical" evidence="1">
    <location>
        <begin position="165"/>
        <end position="183"/>
    </location>
</feature>
<accession>A0A3N6PJZ6</accession>